<dbReference type="GO" id="GO:0015473">
    <property type="term" value="F:fimbrial usher porin activity"/>
    <property type="evidence" value="ECO:0007669"/>
    <property type="project" value="InterPro"/>
</dbReference>
<dbReference type="EMBL" id="LR134162">
    <property type="protein sequence ID" value="VEB05626.1"/>
    <property type="molecule type" value="Genomic_DNA"/>
</dbReference>
<evidence type="ECO:0000313" key="2">
    <source>
        <dbReference type="EMBL" id="VEB05626.1"/>
    </source>
</evidence>
<dbReference type="InterPro" id="IPR043142">
    <property type="entry name" value="PapC-like_C_sf"/>
</dbReference>
<evidence type="ECO:0000313" key="3">
    <source>
        <dbReference type="Proteomes" id="UP000282433"/>
    </source>
</evidence>
<organism evidence="2 3">
    <name type="scientific">Klebsiella pneumoniae</name>
    <dbReference type="NCBI Taxonomy" id="573"/>
    <lineage>
        <taxon>Bacteria</taxon>
        <taxon>Pseudomonadati</taxon>
        <taxon>Pseudomonadota</taxon>
        <taxon>Gammaproteobacteria</taxon>
        <taxon>Enterobacterales</taxon>
        <taxon>Enterobacteriaceae</taxon>
        <taxon>Klebsiella/Raoultella group</taxon>
        <taxon>Klebsiella</taxon>
        <taxon>Klebsiella pneumoniae complex</taxon>
    </lineage>
</organism>
<feature type="domain" description="PapC-like C-terminal" evidence="1">
    <location>
        <begin position="84"/>
        <end position="122"/>
    </location>
</feature>
<dbReference type="GO" id="GO:0009279">
    <property type="term" value="C:cell outer membrane"/>
    <property type="evidence" value="ECO:0007669"/>
    <property type="project" value="TreeGrafter"/>
</dbReference>
<dbReference type="AlphaFoldDB" id="A0A447S0K2"/>
<reference evidence="2 3" key="1">
    <citation type="submission" date="2018-12" db="EMBL/GenBank/DDBJ databases">
        <authorList>
            <consortium name="Pathogen Informatics"/>
        </authorList>
    </citation>
    <scope>NUCLEOTIDE SEQUENCE [LARGE SCALE GENOMIC DNA]</scope>
    <source>
        <strain evidence="2 3">NCTC13635</strain>
    </source>
</reference>
<dbReference type="Proteomes" id="UP000282433">
    <property type="component" value="Chromosome"/>
</dbReference>
<dbReference type="Pfam" id="PF00577">
    <property type="entry name" value="Usher"/>
    <property type="match status" value="1"/>
</dbReference>
<protein>
    <submittedName>
        <fullName evidence="2">Fimbrial protein SteB</fullName>
    </submittedName>
</protein>
<gene>
    <name evidence="2" type="primary">papC_4</name>
    <name evidence="2" type="ORF">NCTC13635_05382</name>
</gene>
<name>A0A447S0K2_KLEPN</name>
<dbReference type="PANTHER" id="PTHR30451">
    <property type="entry name" value="OUTER MEMBRANE USHER PROTEIN"/>
    <property type="match status" value="1"/>
</dbReference>
<proteinExistence type="predicted"/>
<sequence>MLIDTEGVPDVPVRGYGSTSRTNAWGKAVISDVNSYYRNKASIDLNQLGDNIEATVSVVQATLTEGAIGYRKFDVISGAKAMAAIKLADGSEPPFGATVINKRKQETGIVNDSGNVYLSGINAGRNHGGALGRLSTV</sequence>
<dbReference type="PANTHER" id="PTHR30451:SF10">
    <property type="entry name" value="OUTER MEMBRANE USHER PROTEIN YFCU-RELATED"/>
    <property type="match status" value="1"/>
</dbReference>
<dbReference type="Gene3D" id="2.60.40.2610">
    <property type="entry name" value="Outer membrane usher protein FimD, plug domain"/>
    <property type="match status" value="1"/>
</dbReference>
<dbReference type="InterPro" id="IPR025949">
    <property type="entry name" value="PapC-like_C"/>
</dbReference>
<dbReference type="Pfam" id="PF13953">
    <property type="entry name" value="PapC_C"/>
    <property type="match status" value="1"/>
</dbReference>
<evidence type="ECO:0000259" key="1">
    <source>
        <dbReference type="Pfam" id="PF13953"/>
    </source>
</evidence>
<accession>A0A447S0K2</accession>
<dbReference type="InterPro" id="IPR000015">
    <property type="entry name" value="Fimb_usher"/>
</dbReference>
<dbReference type="Gene3D" id="2.60.40.2070">
    <property type="match status" value="1"/>
</dbReference>
<dbReference type="GO" id="GO:0009297">
    <property type="term" value="P:pilus assembly"/>
    <property type="evidence" value="ECO:0007669"/>
    <property type="project" value="InterPro"/>
</dbReference>
<dbReference type="InterPro" id="IPR042186">
    <property type="entry name" value="FimD_plug_dom"/>
</dbReference>